<dbReference type="Proteomes" id="UP001162972">
    <property type="component" value="Chromosome 16"/>
</dbReference>
<gene>
    <name evidence="2" type="ORF">OIU84_024053</name>
</gene>
<feature type="signal peptide" evidence="1">
    <location>
        <begin position="1"/>
        <end position="19"/>
    </location>
</feature>
<dbReference type="AlphaFoldDB" id="A0AAD6KGK1"/>
<accession>A0AAD6KGK1</accession>
<keyword evidence="3" id="KW-1185">Reference proteome</keyword>
<organism evidence="2 3">
    <name type="scientific">Salix udensis</name>
    <dbReference type="NCBI Taxonomy" id="889485"/>
    <lineage>
        <taxon>Eukaryota</taxon>
        <taxon>Viridiplantae</taxon>
        <taxon>Streptophyta</taxon>
        <taxon>Embryophyta</taxon>
        <taxon>Tracheophyta</taxon>
        <taxon>Spermatophyta</taxon>
        <taxon>Magnoliopsida</taxon>
        <taxon>eudicotyledons</taxon>
        <taxon>Gunneridae</taxon>
        <taxon>Pentapetalae</taxon>
        <taxon>rosids</taxon>
        <taxon>fabids</taxon>
        <taxon>Malpighiales</taxon>
        <taxon>Salicaceae</taxon>
        <taxon>Saliceae</taxon>
        <taxon>Salix</taxon>
    </lineage>
</organism>
<evidence type="ECO:0000313" key="2">
    <source>
        <dbReference type="EMBL" id="KAJ6423047.1"/>
    </source>
</evidence>
<comment type="caution">
    <text evidence="2">The sequence shown here is derived from an EMBL/GenBank/DDBJ whole genome shotgun (WGS) entry which is preliminary data.</text>
</comment>
<dbReference type="EMBL" id="JAPFFJ010000006">
    <property type="protein sequence ID" value="KAJ6423047.1"/>
    <property type="molecule type" value="Genomic_DNA"/>
</dbReference>
<sequence>MLFSAESAVTVFFIRSVLAELCNTRHAEVISAGAWVPLLIATGRCVSFERPPGT</sequence>
<name>A0AAD6KGK1_9ROSI</name>
<proteinExistence type="predicted"/>
<reference evidence="2 3" key="1">
    <citation type="journal article" date="2023" name="Int. J. Mol. Sci.">
        <title>De Novo Assembly and Annotation of 11 Diverse Shrub Willow (Salix) Genomes Reveals Novel Gene Organization in Sex-Linked Regions.</title>
        <authorList>
            <person name="Hyden B."/>
            <person name="Feng K."/>
            <person name="Yates T.B."/>
            <person name="Jawdy S."/>
            <person name="Cereghino C."/>
            <person name="Smart L.B."/>
            <person name="Muchero W."/>
        </authorList>
    </citation>
    <scope>NUCLEOTIDE SEQUENCE [LARGE SCALE GENOMIC DNA]</scope>
    <source>
        <tissue evidence="2">Shoot tip</tissue>
    </source>
</reference>
<feature type="chain" id="PRO_5042100823" evidence="1">
    <location>
        <begin position="20"/>
        <end position="54"/>
    </location>
</feature>
<evidence type="ECO:0000313" key="3">
    <source>
        <dbReference type="Proteomes" id="UP001162972"/>
    </source>
</evidence>
<evidence type="ECO:0000256" key="1">
    <source>
        <dbReference type="SAM" id="SignalP"/>
    </source>
</evidence>
<keyword evidence="1" id="KW-0732">Signal</keyword>
<protein>
    <submittedName>
        <fullName evidence="2">Uncharacterized protein</fullName>
    </submittedName>
</protein>